<dbReference type="GO" id="GO:0016765">
    <property type="term" value="F:transferase activity, transferring alkyl or aryl (other than methyl) groups"/>
    <property type="evidence" value="ECO:0007669"/>
    <property type="project" value="InterPro"/>
</dbReference>
<feature type="transmembrane region" description="Helical" evidence="6">
    <location>
        <begin position="299"/>
        <end position="325"/>
    </location>
</feature>
<dbReference type="Gene3D" id="1.10.357.140">
    <property type="entry name" value="UbiA prenyltransferase"/>
    <property type="match status" value="1"/>
</dbReference>
<dbReference type="OrthoDB" id="9803632at2"/>
<dbReference type="EC" id="2.4.2.45" evidence="7"/>
<evidence type="ECO:0000256" key="1">
    <source>
        <dbReference type="ARBA" id="ARBA00004141"/>
    </source>
</evidence>
<sequence length="340" mass="37696">MALGSPEHATSGSALPSGTGLWDRVRPYVQIARIDHWFKNAFMLLGVLLAFFYRPDLFSAASGWKLLGAFLIACLVASSNYVLNELLDAPLDREHPTKKNRPAARGEVNPAAAILLWGALGAVGVSAAFTFNGPFGLSALALWVMGCIYNVPPIRSKEVAYIDVLSESVNNPIRLALGWFALVPDRLPPLSLVLAYWMVGAFFMATKRFAEYRSIGDQGRAARYRRSFSVYNEARLLASMVFYVTSCALFSGVFITRYKVELILCVPFAAGFFAKYMSLSLKDDSPVQNPEKLYRENGFFAYAIGITLLFIVLMFVEIPALYSWFGVEPSSFEPLWRIGS</sequence>
<feature type="transmembrane region" description="Helical" evidence="6">
    <location>
        <begin position="260"/>
        <end position="278"/>
    </location>
</feature>
<evidence type="ECO:0000313" key="8">
    <source>
        <dbReference type="Proteomes" id="UP000320390"/>
    </source>
</evidence>
<name>A0A518EST5_9BACT</name>
<dbReference type="InterPro" id="IPR039653">
    <property type="entry name" value="Prenyltransferase"/>
</dbReference>
<dbReference type="PANTHER" id="PTHR11048:SF5">
    <property type="entry name" value="DECAPRENYL-PHOSPHATE PHOSPHORIBOSYLTRANSFERASE"/>
    <property type="match status" value="1"/>
</dbReference>
<keyword evidence="8" id="KW-1185">Reference proteome</keyword>
<evidence type="ECO:0000256" key="4">
    <source>
        <dbReference type="ARBA" id="ARBA00022989"/>
    </source>
</evidence>
<proteinExistence type="predicted"/>
<dbReference type="CDD" id="cd13963">
    <property type="entry name" value="PT_UbiA_2"/>
    <property type="match status" value="1"/>
</dbReference>
<dbReference type="InterPro" id="IPR044878">
    <property type="entry name" value="UbiA_sf"/>
</dbReference>
<evidence type="ECO:0000256" key="5">
    <source>
        <dbReference type="ARBA" id="ARBA00023136"/>
    </source>
</evidence>
<feature type="transmembrane region" description="Helical" evidence="6">
    <location>
        <begin position="37"/>
        <end position="54"/>
    </location>
</feature>
<feature type="transmembrane region" description="Helical" evidence="6">
    <location>
        <begin position="187"/>
        <end position="205"/>
    </location>
</feature>
<comment type="subcellular location">
    <subcellularLocation>
        <location evidence="1">Membrane</location>
        <topology evidence="1">Multi-pass membrane protein</topology>
    </subcellularLocation>
</comment>
<dbReference type="EMBL" id="CP036434">
    <property type="protein sequence ID" value="QDV07154.1"/>
    <property type="molecule type" value="Genomic_DNA"/>
</dbReference>
<gene>
    <name evidence="7" type="ORF">Poly30_26730</name>
</gene>
<keyword evidence="7" id="KW-0808">Transferase</keyword>
<evidence type="ECO:0000256" key="3">
    <source>
        <dbReference type="ARBA" id="ARBA00022692"/>
    </source>
</evidence>
<evidence type="ECO:0000313" key="7">
    <source>
        <dbReference type="EMBL" id="QDV07154.1"/>
    </source>
</evidence>
<feature type="transmembrane region" description="Helical" evidence="6">
    <location>
        <begin position="234"/>
        <end position="254"/>
    </location>
</feature>
<organism evidence="7 8">
    <name type="scientific">Saltatorellus ferox</name>
    <dbReference type="NCBI Taxonomy" id="2528018"/>
    <lineage>
        <taxon>Bacteria</taxon>
        <taxon>Pseudomonadati</taxon>
        <taxon>Planctomycetota</taxon>
        <taxon>Planctomycetia</taxon>
        <taxon>Planctomycetia incertae sedis</taxon>
        <taxon>Saltatorellus</taxon>
    </lineage>
</organism>
<dbReference type="Proteomes" id="UP000320390">
    <property type="component" value="Chromosome"/>
</dbReference>
<dbReference type="PANTHER" id="PTHR11048">
    <property type="entry name" value="PRENYLTRANSFERASES"/>
    <property type="match status" value="1"/>
</dbReference>
<dbReference type="GO" id="GO:0009247">
    <property type="term" value="P:glycolipid biosynthetic process"/>
    <property type="evidence" value="ECO:0007669"/>
    <property type="project" value="TreeGrafter"/>
</dbReference>
<keyword evidence="4 6" id="KW-1133">Transmembrane helix</keyword>
<evidence type="ECO:0000256" key="2">
    <source>
        <dbReference type="ARBA" id="ARBA00022475"/>
    </source>
</evidence>
<feature type="transmembrane region" description="Helical" evidence="6">
    <location>
        <begin position="108"/>
        <end position="129"/>
    </location>
</feature>
<feature type="transmembrane region" description="Helical" evidence="6">
    <location>
        <begin position="66"/>
        <end position="87"/>
    </location>
</feature>
<dbReference type="InterPro" id="IPR000537">
    <property type="entry name" value="UbiA_prenyltransferase"/>
</dbReference>
<accession>A0A518EST5</accession>
<keyword evidence="5 6" id="KW-0472">Membrane</keyword>
<protein>
    <submittedName>
        <fullName evidence="7">Decaprenyl-phosphate phosphoribosyltransferase</fullName>
        <ecNumber evidence="7">2.4.2.45</ecNumber>
    </submittedName>
</protein>
<evidence type="ECO:0000256" key="6">
    <source>
        <dbReference type="SAM" id="Phobius"/>
    </source>
</evidence>
<keyword evidence="2" id="KW-1003">Cell membrane</keyword>
<dbReference type="AlphaFoldDB" id="A0A518EST5"/>
<dbReference type="GO" id="GO:0005886">
    <property type="term" value="C:plasma membrane"/>
    <property type="evidence" value="ECO:0007669"/>
    <property type="project" value="TreeGrafter"/>
</dbReference>
<dbReference type="GO" id="GO:0016757">
    <property type="term" value="F:glycosyltransferase activity"/>
    <property type="evidence" value="ECO:0007669"/>
    <property type="project" value="UniProtKB-KW"/>
</dbReference>
<reference evidence="7 8" key="1">
    <citation type="submission" date="2019-02" db="EMBL/GenBank/DDBJ databases">
        <title>Deep-cultivation of Planctomycetes and their phenomic and genomic characterization uncovers novel biology.</title>
        <authorList>
            <person name="Wiegand S."/>
            <person name="Jogler M."/>
            <person name="Boedeker C."/>
            <person name="Pinto D."/>
            <person name="Vollmers J."/>
            <person name="Rivas-Marin E."/>
            <person name="Kohn T."/>
            <person name="Peeters S.H."/>
            <person name="Heuer A."/>
            <person name="Rast P."/>
            <person name="Oberbeckmann S."/>
            <person name="Bunk B."/>
            <person name="Jeske O."/>
            <person name="Meyerdierks A."/>
            <person name="Storesund J.E."/>
            <person name="Kallscheuer N."/>
            <person name="Luecker S."/>
            <person name="Lage O.M."/>
            <person name="Pohl T."/>
            <person name="Merkel B.J."/>
            <person name="Hornburger P."/>
            <person name="Mueller R.-W."/>
            <person name="Bruemmer F."/>
            <person name="Labrenz M."/>
            <person name="Spormann A.M."/>
            <person name="Op den Camp H."/>
            <person name="Overmann J."/>
            <person name="Amann R."/>
            <person name="Jetten M.S.M."/>
            <person name="Mascher T."/>
            <person name="Medema M.H."/>
            <person name="Devos D.P."/>
            <person name="Kaster A.-K."/>
            <person name="Ovreas L."/>
            <person name="Rohde M."/>
            <person name="Galperin M.Y."/>
            <person name="Jogler C."/>
        </authorList>
    </citation>
    <scope>NUCLEOTIDE SEQUENCE [LARGE SCALE GENOMIC DNA]</scope>
    <source>
        <strain evidence="7 8">Poly30</strain>
    </source>
</reference>
<dbReference type="Pfam" id="PF01040">
    <property type="entry name" value="UbiA"/>
    <property type="match status" value="1"/>
</dbReference>
<keyword evidence="7" id="KW-0328">Glycosyltransferase</keyword>
<keyword evidence="3 6" id="KW-0812">Transmembrane</keyword>